<evidence type="ECO:0000259" key="3">
    <source>
        <dbReference type="Pfam" id="PF13505"/>
    </source>
</evidence>
<dbReference type="NCBIfam" id="NF033908">
    <property type="entry name" value="AcfA_fam_omp"/>
    <property type="match status" value="1"/>
</dbReference>
<dbReference type="Pfam" id="PF13505">
    <property type="entry name" value="OMP_b-brl"/>
    <property type="match status" value="1"/>
</dbReference>
<dbReference type="InterPro" id="IPR011250">
    <property type="entry name" value="OMP/PagP_B-barrel"/>
</dbReference>
<feature type="domain" description="Outer membrane protein beta-barrel" evidence="3">
    <location>
        <begin position="33"/>
        <end position="209"/>
    </location>
</feature>
<keyword evidence="1 2" id="KW-0732">Signal</keyword>
<dbReference type="AlphaFoldDB" id="H9CJE8"/>
<evidence type="ECO:0000256" key="2">
    <source>
        <dbReference type="SAM" id="SignalP"/>
    </source>
</evidence>
<reference evidence="4" key="1">
    <citation type="journal article" date="2012" name="FEBS Lett.">
        <title>Genomic analysis of ICEVchBan8: An atypical genetic element in Vibrio cholerae.</title>
        <authorList>
            <person name="Taviani E."/>
            <person name="Spagnoletti M."/>
            <person name="Ceccarelli D."/>
            <person name="Haley B.J."/>
            <person name="Hasan N.A."/>
            <person name="Chen A."/>
            <person name="Colombo M.M."/>
            <person name="Huq A."/>
            <person name="Colwell R.R."/>
        </authorList>
    </citation>
    <scope>NUCLEOTIDE SEQUENCE</scope>
    <source>
        <strain evidence="4">MZ03</strain>
    </source>
</reference>
<dbReference type="EMBL" id="JQ345361">
    <property type="protein sequence ID" value="AFD29043.1"/>
    <property type="molecule type" value="Genomic_DNA"/>
</dbReference>
<accession>H9CJE8</accession>
<evidence type="ECO:0000256" key="1">
    <source>
        <dbReference type="ARBA" id="ARBA00022729"/>
    </source>
</evidence>
<protein>
    <submittedName>
        <fullName evidence="4">Accessory colonization factor AcfA</fullName>
    </submittedName>
</protein>
<feature type="chain" id="PRO_5003618317" evidence="2">
    <location>
        <begin position="22"/>
        <end position="209"/>
    </location>
</feature>
<dbReference type="InterPro" id="IPR027385">
    <property type="entry name" value="Beta-barrel_OMP"/>
</dbReference>
<dbReference type="Gene3D" id="2.40.160.20">
    <property type="match status" value="1"/>
</dbReference>
<name>H9CJE8_VIBCL</name>
<sequence length="209" mass="24292">MKKLFLITLFPFSCFSSPFIGADYLYTYNNHDYNVQYHQDNIKLSPDKSDSGFTLYGGFTFDENWEFELGYQKYELDSSIEGNRSINNNVISNYEWDSKINVDRFYLMPKYIYSINDDIDFRIGAGLTYTDYKFSTSKSEEFESLINTDNEWTAPISSQSFSKKRLGIISKFELNYKLPYNFSINTSALLHDDSALSSLSLTLGARYSF</sequence>
<feature type="signal peptide" evidence="2">
    <location>
        <begin position="1"/>
        <end position="21"/>
    </location>
</feature>
<dbReference type="SUPFAM" id="SSF56925">
    <property type="entry name" value="OMPA-like"/>
    <property type="match status" value="1"/>
</dbReference>
<proteinExistence type="predicted"/>
<organism evidence="4">
    <name type="scientific">Vibrio cholerae O37</name>
    <dbReference type="NCBI Taxonomy" id="185332"/>
    <lineage>
        <taxon>Bacteria</taxon>
        <taxon>Pseudomonadati</taxon>
        <taxon>Pseudomonadota</taxon>
        <taxon>Gammaproteobacteria</taxon>
        <taxon>Vibrionales</taxon>
        <taxon>Vibrionaceae</taxon>
        <taxon>Vibrio</taxon>
    </lineage>
</organism>
<evidence type="ECO:0000313" key="4">
    <source>
        <dbReference type="EMBL" id="AFD29043.1"/>
    </source>
</evidence>